<keyword evidence="5 7" id="KW-0472">Membrane</keyword>
<dbReference type="NCBIfam" id="TIGR04056">
    <property type="entry name" value="OMP_RagA_SusC"/>
    <property type="match status" value="1"/>
</dbReference>
<evidence type="ECO:0000256" key="7">
    <source>
        <dbReference type="PROSITE-ProRule" id="PRU01360"/>
    </source>
</evidence>
<dbReference type="InterPro" id="IPR039426">
    <property type="entry name" value="TonB-dep_rcpt-like"/>
</dbReference>
<dbReference type="Gene3D" id="2.40.170.20">
    <property type="entry name" value="TonB-dependent receptor, beta-barrel domain"/>
    <property type="match status" value="1"/>
</dbReference>
<evidence type="ECO:0000256" key="4">
    <source>
        <dbReference type="ARBA" id="ARBA00022692"/>
    </source>
</evidence>
<evidence type="ECO:0000313" key="9">
    <source>
        <dbReference type="EMBL" id="REC62388.1"/>
    </source>
</evidence>
<proteinExistence type="inferred from homology"/>
<comment type="subcellular location">
    <subcellularLocation>
        <location evidence="1 7">Cell outer membrane</location>
        <topology evidence="1 7">Multi-pass membrane protein</topology>
    </subcellularLocation>
</comment>
<dbReference type="Proteomes" id="UP000256686">
    <property type="component" value="Unassembled WGS sequence"/>
</dbReference>
<comment type="similarity">
    <text evidence="7">Belongs to the TonB-dependent receptor family.</text>
</comment>
<gene>
    <name evidence="9" type="ORF">DRF65_11375</name>
</gene>
<evidence type="ECO:0000256" key="3">
    <source>
        <dbReference type="ARBA" id="ARBA00022452"/>
    </source>
</evidence>
<keyword evidence="6 7" id="KW-0998">Cell outer membrane</keyword>
<protein>
    <submittedName>
        <fullName evidence="9">SusC/RagA family TonB-linked outer membrane protein</fullName>
    </submittedName>
</protein>
<reference evidence="10" key="1">
    <citation type="submission" date="2018-06" db="EMBL/GenBank/DDBJ databases">
        <authorList>
            <person name="Lum Nde A."/>
            <person name="Hugo C."/>
        </authorList>
    </citation>
    <scope>NUCLEOTIDE SEQUENCE [LARGE SCALE GENOMIC DNA]</scope>
    <source>
        <strain evidence="10">1_F178</strain>
    </source>
</reference>
<dbReference type="InterPro" id="IPR023996">
    <property type="entry name" value="TonB-dep_OMP_SusC/RagA"/>
</dbReference>
<dbReference type="InterPro" id="IPR036942">
    <property type="entry name" value="Beta-barrel_TonB_sf"/>
</dbReference>
<evidence type="ECO:0000256" key="2">
    <source>
        <dbReference type="ARBA" id="ARBA00022448"/>
    </source>
</evidence>
<dbReference type="Gene3D" id="2.170.130.10">
    <property type="entry name" value="TonB-dependent receptor, plug domain"/>
    <property type="match status" value="1"/>
</dbReference>
<evidence type="ECO:0000256" key="1">
    <source>
        <dbReference type="ARBA" id="ARBA00004571"/>
    </source>
</evidence>
<dbReference type="AlphaFoldDB" id="A0A3D9C9K7"/>
<sequence>MRVNFEIGKTPAPQAVEKFLTENGIQYNYSSDDLKNYTVQPFKCKNEAVMDCLKKLLKDIPVEPLIYNNSIIIRPKKNKALSANIGAPTPAIIQADTIRESSDIHTIDEVVLNAGYYKVSKKEQTGSIATISSKEIQNQPVNNVLSTAQGRMAGVSITQNGGTPGGGYQVQIRGRNSLRTVANSGIDGSLPLYVVDGVPIGGEVSSRYGATSLPFASINPLNSINPQDIESLEILKDADATAIYGSRGANGVILITTKKGKSGKPRLNFTTSYGISKAISNLKLMDTEQYLNMRRQAFKNNGVTAYPATAYDINGTWDQNRNTDWQKELFGKTATFSNNLLSVTGGSETTTFLLSFGHNEQTTVFSDKFNYKTNTISGNISNRSTDKKFQLNLSNLFSNQKNNFVNGDVTRQAFILPANAPALYTADGSLNWEKNTFTNPAAAYNGTYSYDNLQYLTNLNTQYELIPNLILKLNTGINYQAFEEWALSPNTINNPAYISGQSSAYSSASKSNNNRFSYIIEPQINWKYNKGIHKLDILLGASYQHEKNGTSSMQGSGFESNVFIKNIAAAKYKTINDQITTNYKYAALFGRINYQLADKYILNITGRRDGSSRFGPNNKFANFAALGAAWIFSKENMLKDSKWLSFGKLRASYGTTGSDNIGDYQYYDTYSVTNSQYDNITGLIPSRLYNGDFSWEKTRKMEIALELGFFNNRININTAWYNNRSSNQLIGYQLPNLTGFSSVLANLDATIQNTGLEIEFNAKPLSSNTFRWDTSFNISFPKNKLISFPGLEGSTYANQFVIGQPTSTIKLYNLEGINPETGQYIFTDYNGDGKITADDKQAIENIAMKYFGGWNNTFKYKNWNLSFLFQYVNQSKRNYNANMPSPGLMNNLPVEALNVWSPNNPAGIYMPYRSSSNPMHSQFQSSTASVSDGSFIRLKNVEIGFTIPLRESIFREVRIFFQGQNLITWTKYFGVDPESGSGSFLPPLKTYTFGVTCNL</sequence>
<dbReference type="EMBL" id="QNVT01000009">
    <property type="protein sequence ID" value="REC62388.1"/>
    <property type="molecule type" value="Genomic_DNA"/>
</dbReference>
<dbReference type="NCBIfam" id="TIGR04057">
    <property type="entry name" value="SusC_RagA_signa"/>
    <property type="match status" value="1"/>
</dbReference>
<accession>A0A3D9C9K7</accession>
<evidence type="ECO:0000259" key="8">
    <source>
        <dbReference type="Pfam" id="PF07715"/>
    </source>
</evidence>
<keyword evidence="10" id="KW-1185">Reference proteome</keyword>
<dbReference type="InterPro" id="IPR037066">
    <property type="entry name" value="Plug_dom_sf"/>
</dbReference>
<keyword evidence="4 7" id="KW-0812">Transmembrane</keyword>
<dbReference type="PROSITE" id="PS52016">
    <property type="entry name" value="TONB_DEPENDENT_REC_3"/>
    <property type="match status" value="1"/>
</dbReference>
<dbReference type="Pfam" id="PF07715">
    <property type="entry name" value="Plug"/>
    <property type="match status" value="1"/>
</dbReference>
<dbReference type="InterPro" id="IPR012910">
    <property type="entry name" value="Plug_dom"/>
</dbReference>
<keyword evidence="2 7" id="KW-0813">Transport</keyword>
<dbReference type="SUPFAM" id="SSF56935">
    <property type="entry name" value="Porins"/>
    <property type="match status" value="1"/>
</dbReference>
<organism evidence="9 10">
    <name type="scientific">Chryseobacterium pennae</name>
    <dbReference type="NCBI Taxonomy" id="2258962"/>
    <lineage>
        <taxon>Bacteria</taxon>
        <taxon>Pseudomonadati</taxon>
        <taxon>Bacteroidota</taxon>
        <taxon>Flavobacteriia</taxon>
        <taxon>Flavobacteriales</taxon>
        <taxon>Weeksellaceae</taxon>
        <taxon>Chryseobacterium group</taxon>
        <taxon>Chryseobacterium</taxon>
    </lineage>
</organism>
<comment type="caution">
    <text evidence="9">The sequence shown here is derived from an EMBL/GenBank/DDBJ whole genome shotgun (WGS) entry which is preliminary data.</text>
</comment>
<evidence type="ECO:0000313" key="10">
    <source>
        <dbReference type="Proteomes" id="UP000256686"/>
    </source>
</evidence>
<evidence type="ECO:0000256" key="5">
    <source>
        <dbReference type="ARBA" id="ARBA00023136"/>
    </source>
</evidence>
<evidence type="ECO:0000256" key="6">
    <source>
        <dbReference type="ARBA" id="ARBA00023237"/>
    </source>
</evidence>
<keyword evidence="3 7" id="KW-1134">Transmembrane beta strand</keyword>
<name>A0A3D9C9K7_9FLAO</name>
<dbReference type="GO" id="GO:0009279">
    <property type="term" value="C:cell outer membrane"/>
    <property type="evidence" value="ECO:0007669"/>
    <property type="project" value="UniProtKB-SubCell"/>
</dbReference>
<dbReference type="InterPro" id="IPR023997">
    <property type="entry name" value="TonB-dep_OMP_SusC/RagA_CS"/>
</dbReference>
<feature type="domain" description="TonB-dependent receptor plug" evidence="8">
    <location>
        <begin position="121"/>
        <end position="252"/>
    </location>
</feature>